<sequence>MSRETLGADDRFAAAIKALLARNPNPFFVQVGGYDGVSFDPLRPHVVASNLSGVIVEPVPGYFAKLQALYAGSDRVTPINCAISEEDGERVIWRFKPEAVESGMLPPHFGGISSFLMEDLLAETGVLGRSSPNAETTAILRTLVEPVPVQSRTMTSLLAELGVERVDILQVDTEGYDYRILQLFDFARFRPAVVHYEHQHLQPPDRAAAEQLLRSHGYSLSFDSYDTLAVLEESGAATQPLRALAGRMQAGGLHAEAITVLEHLVSLGPDPEALLALAQSLAASGRMLDALARLGELQQLGGPTAQAAAGFQAITAAAAEMFNERLRANDVATAELYVAALVALVPGQPELLGAALSCNLVLGREDAAARYAQDLLALNPGDLRAREVLAEVAGRRGEAAAAMSHRIVLAVSPDTPLEPQERLRRIHELAGEILGAPMTEHSLDQLHVLLAASRHLQAPAASPADWARIFQVSAPGMEPANQAEPPQAPPAKKARARTR</sequence>
<dbReference type="AlphaFoldDB" id="A0A328AF75"/>
<evidence type="ECO:0000259" key="2">
    <source>
        <dbReference type="Pfam" id="PF05050"/>
    </source>
</evidence>
<feature type="region of interest" description="Disordered" evidence="1">
    <location>
        <begin position="477"/>
        <end position="499"/>
    </location>
</feature>
<evidence type="ECO:0000313" key="3">
    <source>
        <dbReference type="EMBL" id="RAK53177.1"/>
    </source>
</evidence>
<dbReference type="Pfam" id="PF05050">
    <property type="entry name" value="Methyltransf_21"/>
    <property type="match status" value="1"/>
</dbReference>
<accession>A0A328AF75</accession>
<proteinExistence type="predicted"/>
<dbReference type="NCBIfam" id="TIGR01444">
    <property type="entry name" value="fkbM_fam"/>
    <property type="match status" value="1"/>
</dbReference>
<evidence type="ECO:0000256" key="1">
    <source>
        <dbReference type="SAM" id="MobiDB-lite"/>
    </source>
</evidence>
<dbReference type="EMBL" id="QFYQ01000001">
    <property type="protein sequence ID" value="RAK53177.1"/>
    <property type="molecule type" value="Genomic_DNA"/>
</dbReference>
<dbReference type="InterPro" id="IPR011990">
    <property type="entry name" value="TPR-like_helical_dom_sf"/>
</dbReference>
<protein>
    <recommendedName>
        <fullName evidence="2">Methyltransferase FkbM domain-containing protein</fullName>
    </recommendedName>
</protein>
<reference evidence="4" key="1">
    <citation type="submission" date="2018-05" db="EMBL/GenBank/DDBJ databases">
        <authorList>
            <person name="Li X."/>
        </authorList>
    </citation>
    <scope>NUCLEOTIDE SEQUENCE [LARGE SCALE GENOMIC DNA]</scope>
    <source>
        <strain evidence="4">LX32</strain>
    </source>
</reference>
<evidence type="ECO:0000313" key="4">
    <source>
        <dbReference type="Proteomes" id="UP000249254"/>
    </source>
</evidence>
<dbReference type="SUPFAM" id="SSF53335">
    <property type="entry name" value="S-adenosyl-L-methionine-dependent methyltransferases"/>
    <property type="match status" value="1"/>
</dbReference>
<comment type="caution">
    <text evidence="3">The sequence shown here is derived from an EMBL/GenBank/DDBJ whole genome shotgun (WGS) entry which is preliminary data.</text>
</comment>
<dbReference type="SUPFAM" id="SSF48452">
    <property type="entry name" value="TPR-like"/>
    <property type="match status" value="1"/>
</dbReference>
<dbReference type="OrthoDB" id="938855at2"/>
<organism evidence="3 4">
    <name type="scientific">Phenylobacterium soli</name>
    <dbReference type="NCBI Taxonomy" id="2170551"/>
    <lineage>
        <taxon>Bacteria</taxon>
        <taxon>Pseudomonadati</taxon>
        <taxon>Pseudomonadota</taxon>
        <taxon>Alphaproteobacteria</taxon>
        <taxon>Caulobacterales</taxon>
        <taxon>Caulobacteraceae</taxon>
        <taxon>Phenylobacterium</taxon>
    </lineage>
</organism>
<dbReference type="Gene3D" id="3.40.50.150">
    <property type="entry name" value="Vaccinia Virus protein VP39"/>
    <property type="match status" value="1"/>
</dbReference>
<dbReference type="RefSeq" id="WP_111526930.1">
    <property type="nucleotide sequence ID" value="NZ_JBHRSG010000001.1"/>
</dbReference>
<feature type="domain" description="Methyltransferase FkbM" evidence="2">
    <location>
        <begin position="30"/>
        <end position="219"/>
    </location>
</feature>
<keyword evidence="4" id="KW-1185">Reference proteome</keyword>
<dbReference type="InterPro" id="IPR029063">
    <property type="entry name" value="SAM-dependent_MTases_sf"/>
</dbReference>
<dbReference type="Gene3D" id="1.25.40.10">
    <property type="entry name" value="Tetratricopeptide repeat domain"/>
    <property type="match status" value="1"/>
</dbReference>
<gene>
    <name evidence="3" type="ORF">DJ017_00845</name>
</gene>
<dbReference type="Proteomes" id="UP000249254">
    <property type="component" value="Unassembled WGS sequence"/>
</dbReference>
<dbReference type="InterPro" id="IPR006342">
    <property type="entry name" value="FkbM_mtfrase"/>
</dbReference>
<name>A0A328AF75_9CAUL</name>